<reference evidence="1" key="1">
    <citation type="journal article" date="2015" name="Nature">
        <title>Complex archaea that bridge the gap between prokaryotes and eukaryotes.</title>
        <authorList>
            <person name="Spang A."/>
            <person name="Saw J.H."/>
            <person name="Jorgensen S.L."/>
            <person name="Zaremba-Niedzwiedzka K."/>
            <person name="Martijn J."/>
            <person name="Lind A.E."/>
            <person name="van Eijk R."/>
            <person name="Schleper C."/>
            <person name="Guy L."/>
            <person name="Ettema T.J."/>
        </authorList>
    </citation>
    <scope>NUCLEOTIDE SEQUENCE</scope>
</reference>
<dbReference type="AlphaFoldDB" id="A0A0F8Y9B8"/>
<name>A0A0F8Y9B8_9ZZZZ</name>
<protein>
    <submittedName>
        <fullName evidence="1">Uncharacterized protein</fullName>
    </submittedName>
</protein>
<dbReference type="EMBL" id="LAZR01054694">
    <property type="protein sequence ID" value="KKK77992.1"/>
    <property type="molecule type" value="Genomic_DNA"/>
</dbReference>
<comment type="caution">
    <text evidence="1">The sequence shown here is derived from an EMBL/GenBank/DDBJ whole genome shotgun (WGS) entry which is preliminary data.</text>
</comment>
<sequence>MATAAKTYFIQQGTPVVAAAAVSFLGIGSQGTPEALRILTHPNPSLAPLTYWGNPDRDINIDNDVLVTPIVRTVETEDDTKVIRFERLTRDVVVEEIWLGNDRRAAMPSFFLRQLIEYWLNPPALTGNPGEFITWEPRDRNSRTWQVEFVGLTVGGEEGRYDFKDVRARGGLFKGGAIANPLDPLNPVETGIADREVRLSLKVVAEVV</sequence>
<accession>A0A0F8Y9B8</accession>
<evidence type="ECO:0000313" key="1">
    <source>
        <dbReference type="EMBL" id="KKK77992.1"/>
    </source>
</evidence>
<proteinExistence type="predicted"/>
<gene>
    <name evidence="1" type="ORF">LCGC14_2848040</name>
</gene>
<organism evidence="1">
    <name type="scientific">marine sediment metagenome</name>
    <dbReference type="NCBI Taxonomy" id="412755"/>
    <lineage>
        <taxon>unclassified sequences</taxon>
        <taxon>metagenomes</taxon>
        <taxon>ecological metagenomes</taxon>
    </lineage>
</organism>